<dbReference type="PATRIC" id="fig|749414.3.peg.1965"/>
<organism evidence="1 2">
    <name type="scientific">Streptomyces bingchenggensis (strain BCW-1)</name>
    <dbReference type="NCBI Taxonomy" id="749414"/>
    <lineage>
        <taxon>Bacteria</taxon>
        <taxon>Bacillati</taxon>
        <taxon>Actinomycetota</taxon>
        <taxon>Actinomycetes</taxon>
        <taxon>Kitasatosporales</taxon>
        <taxon>Streptomycetaceae</taxon>
        <taxon>Streptomyces</taxon>
    </lineage>
</organism>
<name>D7BQ14_STRBB</name>
<dbReference type="RefSeq" id="WP_014174500.1">
    <property type="nucleotide sequence ID" value="NC_016582.1"/>
</dbReference>
<dbReference type="HOGENOM" id="CLU_144710_0_0_11"/>
<dbReference type="KEGG" id="sbh:SBI_01900"/>
<dbReference type="Proteomes" id="UP000000377">
    <property type="component" value="Chromosome"/>
</dbReference>
<dbReference type="AlphaFoldDB" id="D7BQ14"/>
<evidence type="ECO:0000313" key="2">
    <source>
        <dbReference type="Proteomes" id="UP000000377"/>
    </source>
</evidence>
<sequence>MSTHPPRSRTDAEFTERAPAASAQYALVPARTLTLETVAGRTGLHPELVRRFVALGLVDARRDAAGRLVFPLTAPATLARVERLRTGLCLNYASIGLVLDLLDRIARLEAALRRTGARSDQPPWT</sequence>
<evidence type="ECO:0008006" key="3">
    <source>
        <dbReference type="Google" id="ProtNLM"/>
    </source>
</evidence>
<keyword evidence="2" id="KW-1185">Reference proteome</keyword>
<dbReference type="EMBL" id="CP002047">
    <property type="protein sequence ID" value="ADI05021.1"/>
    <property type="molecule type" value="Genomic_DNA"/>
</dbReference>
<dbReference type="Pfam" id="PF13591">
    <property type="entry name" value="MerR_2"/>
    <property type="match status" value="1"/>
</dbReference>
<dbReference type="STRING" id="749414.SBI_01900"/>
<reference evidence="1 2" key="1">
    <citation type="journal article" date="2010" name="J. Bacteriol.">
        <title>Genome sequence of the milbemycin-producing bacterium Streptomyces bingchenggensis.</title>
        <authorList>
            <person name="Wang X.J."/>
            <person name="Yan Y.J."/>
            <person name="Zhang B."/>
            <person name="An J."/>
            <person name="Wang J.J."/>
            <person name="Tian J."/>
            <person name="Jiang L."/>
            <person name="Chen Y.H."/>
            <person name="Huang S.X."/>
            <person name="Yin M."/>
            <person name="Zhang J."/>
            <person name="Gao A.L."/>
            <person name="Liu C.X."/>
            <person name="Zhu Z.X."/>
            <person name="Xiang W.S."/>
        </authorList>
    </citation>
    <scope>NUCLEOTIDE SEQUENCE [LARGE SCALE GENOMIC DNA]</scope>
    <source>
        <strain evidence="1 2">BCW-1</strain>
    </source>
</reference>
<gene>
    <name evidence="1" type="ordered locus">SBI_01900</name>
</gene>
<dbReference type="eggNOG" id="COG0789">
    <property type="taxonomic scope" value="Bacteria"/>
</dbReference>
<evidence type="ECO:0000313" key="1">
    <source>
        <dbReference type="EMBL" id="ADI05021.1"/>
    </source>
</evidence>
<accession>D7BQ14</accession>
<protein>
    <recommendedName>
        <fullName evidence="3">MerR family transcriptional regulator</fullName>
    </recommendedName>
</protein>
<dbReference type="Gene3D" id="1.10.1660.10">
    <property type="match status" value="1"/>
</dbReference>
<proteinExistence type="predicted"/>